<reference evidence="12" key="2">
    <citation type="submission" date="2020-11" db="EMBL/GenBank/DDBJ databases">
        <authorList>
            <person name="McCartney M.A."/>
            <person name="Auch B."/>
            <person name="Kono T."/>
            <person name="Mallez S."/>
            <person name="Becker A."/>
            <person name="Gohl D.M."/>
            <person name="Silverstein K.A.T."/>
            <person name="Koren S."/>
            <person name="Bechman K.B."/>
            <person name="Herman A."/>
            <person name="Abrahante J.E."/>
            <person name="Garbe J."/>
        </authorList>
    </citation>
    <scope>NUCLEOTIDE SEQUENCE</scope>
    <source>
        <strain evidence="12">Duluth1</strain>
        <tissue evidence="12">Whole animal</tissue>
    </source>
</reference>
<dbReference type="CDD" id="cd11304">
    <property type="entry name" value="Cadherin_repeat"/>
    <property type="match status" value="5"/>
</dbReference>
<feature type="domain" description="Cadherin" evidence="11">
    <location>
        <begin position="171"/>
        <end position="276"/>
    </location>
</feature>
<evidence type="ECO:0000256" key="6">
    <source>
        <dbReference type="ARBA" id="ARBA00022989"/>
    </source>
</evidence>
<evidence type="ECO:0000256" key="3">
    <source>
        <dbReference type="ARBA" id="ARBA00022737"/>
    </source>
</evidence>
<dbReference type="PROSITE" id="PS00232">
    <property type="entry name" value="CADHERIN_1"/>
    <property type="match status" value="4"/>
</dbReference>
<keyword evidence="2 10" id="KW-0812">Transmembrane</keyword>
<evidence type="ECO:0000256" key="4">
    <source>
        <dbReference type="ARBA" id="ARBA00022837"/>
    </source>
</evidence>
<evidence type="ECO:0000313" key="12">
    <source>
        <dbReference type="EMBL" id="KAH3869730.1"/>
    </source>
</evidence>
<dbReference type="FunFam" id="2.60.40.60:FF:000020">
    <property type="entry name" value="Dachsous cadherin-related 1b"/>
    <property type="match status" value="1"/>
</dbReference>
<protein>
    <recommendedName>
        <fullName evidence="11">Cadherin domain-containing protein</fullName>
    </recommendedName>
</protein>
<evidence type="ECO:0000259" key="11">
    <source>
        <dbReference type="PROSITE" id="PS50268"/>
    </source>
</evidence>
<keyword evidence="6 10" id="KW-1133">Transmembrane helix</keyword>
<keyword evidence="7 10" id="KW-0472">Membrane</keyword>
<evidence type="ECO:0000256" key="2">
    <source>
        <dbReference type="ARBA" id="ARBA00022692"/>
    </source>
</evidence>
<dbReference type="InterPro" id="IPR020894">
    <property type="entry name" value="Cadherin_CS"/>
</dbReference>
<comment type="caution">
    <text evidence="12">The sequence shown here is derived from an EMBL/GenBank/DDBJ whole genome shotgun (WGS) entry which is preliminary data.</text>
</comment>
<comment type="subcellular location">
    <subcellularLocation>
        <location evidence="1">Membrane</location>
    </subcellularLocation>
</comment>
<gene>
    <name evidence="12" type="ORF">DPMN_032899</name>
</gene>
<proteinExistence type="predicted"/>
<sequence>MVVVVILSPGEIRKYGDLDRETNSSIVLTINVTDNGNPPLWSTLDITVDILDVNDNTPVFEKADYNVTVLENITDGLQILHVNASDKDEGQNGNVSFTLDVGNDNSFGIDPITGIISVKDHSLIDRERKETYILQIIAKDNPTEIIEQRSASQQLTIVIDDVNDNAPEFTNGGNYYVKAREDLNDGTFVIKVSATDKDKTGTPNGKISYKIENSTGVGLFKIDSKTGDISTNQSLQGHYGNVTLDVKAEDSGEPKLNGTAIVVIFIDDVNLNKPIIIDLPASNTIGVYECIKVNQELYKFNYTDADKGNNAKATFNMSVVEGSPNVFEYFNMTTDGKLLLTKSISNIVVVPFEFYIQATDEGTPPLSSEKLRIKIQVKDVNDHPPYFENETVALHIDENKVAWSSVGQLTSKDPDRDSSACYYITEQPTMGLFVVGETNGTVHATRMFDYETQKSFAITVSVKDCSTTVNASVACNESVPPAGSVRSIQTVLIGVNDVNDNPPVFTTNEITFGMRRTTAVNTILDLNLKDYVSDSDFQEYATKETWHVICVHGNGSVVNNKYFSEDRSGYIIVPVEVHDTNNRSITQIRIYLIGDSEIMKMVVFGNKTIVSDRKDDIMGLYSKITDHTFVYDWLEDHKDSNGRVDSFRTDLYFHVVNKDGRILSADEALRLVDRFSYELMQAQSQYSISEVTKWISTEDDGESPLKTVYILVALVVVLTLTIAIIIYVSIVTRNTYKRKLQAATINTHEFKDGKVGNEFIPGSNQYSRQSNPLLNATISEKAVYDNISMGSDNSFDADIIGNGGMTPKYDGLEEQVRVLDMYTEVAPGMGDVESPLDAALRLHDMQNLHDKPETISTEGIVSTHDIDALIFSNPSYLKGLESSEI</sequence>
<dbReference type="PANTHER" id="PTHR24026:SF136">
    <property type="entry name" value="PROTOCADHERIN-23"/>
    <property type="match status" value="1"/>
</dbReference>
<evidence type="ECO:0000256" key="9">
    <source>
        <dbReference type="PROSITE-ProRule" id="PRU00043"/>
    </source>
</evidence>
<evidence type="ECO:0000256" key="8">
    <source>
        <dbReference type="ARBA" id="ARBA00023180"/>
    </source>
</evidence>
<evidence type="ECO:0000256" key="7">
    <source>
        <dbReference type="ARBA" id="ARBA00023136"/>
    </source>
</evidence>
<feature type="domain" description="Cadherin" evidence="11">
    <location>
        <begin position="388"/>
        <end position="505"/>
    </location>
</feature>
<dbReference type="EMBL" id="JAIWYP010000002">
    <property type="protein sequence ID" value="KAH3869730.1"/>
    <property type="molecule type" value="Genomic_DNA"/>
</dbReference>
<organism evidence="12 13">
    <name type="scientific">Dreissena polymorpha</name>
    <name type="common">Zebra mussel</name>
    <name type="synonym">Mytilus polymorpha</name>
    <dbReference type="NCBI Taxonomy" id="45954"/>
    <lineage>
        <taxon>Eukaryota</taxon>
        <taxon>Metazoa</taxon>
        <taxon>Spiralia</taxon>
        <taxon>Lophotrochozoa</taxon>
        <taxon>Mollusca</taxon>
        <taxon>Bivalvia</taxon>
        <taxon>Autobranchia</taxon>
        <taxon>Heteroconchia</taxon>
        <taxon>Euheterodonta</taxon>
        <taxon>Imparidentia</taxon>
        <taxon>Neoheterodontei</taxon>
        <taxon>Myida</taxon>
        <taxon>Dreissenoidea</taxon>
        <taxon>Dreissenidae</taxon>
        <taxon>Dreissena</taxon>
    </lineage>
</organism>
<dbReference type="GO" id="GO:0007156">
    <property type="term" value="P:homophilic cell adhesion via plasma membrane adhesion molecules"/>
    <property type="evidence" value="ECO:0007669"/>
    <property type="project" value="InterPro"/>
</dbReference>
<dbReference type="PANTHER" id="PTHR24026">
    <property type="entry name" value="FAT ATYPICAL CADHERIN-RELATED"/>
    <property type="match status" value="1"/>
</dbReference>
<dbReference type="AlphaFoldDB" id="A0A9D4RKQ3"/>
<dbReference type="SMART" id="SM00112">
    <property type="entry name" value="CA"/>
    <property type="match status" value="5"/>
</dbReference>
<evidence type="ECO:0000256" key="5">
    <source>
        <dbReference type="ARBA" id="ARBA00022889"/>
    </source>
</evidence>
<dbReference type="FunFam" id="2.60.40.60:FF:000015">
    <property type="entry name" value="FAT atypical cadherin 1"/>
    <property type="match status" value="1"/>
</dbReference>
<keyword evidence="3" id="KW-0677">Repeat</keyword>
<feature type="transmembrane region" description="Helical" evidence="10">
    <location>
        <begin position="708"/>
        <end position="730"/>
    </location>
</feature>
<name>A0A9D4RKQ3_DREPO</name>
<dbReference type="SUPFAM" id="SSF49313">
    <property type="entry name" value="Cadherin-like"/>
    <property type="match status" value="6"/>
</dbReference>
<accession>A0A9D4RKQ3</accession>
<dbReference type="Proteomes" id="UP000828390">
    <property type="component" value="Unassembled WGS sequence"/>
</dbReference>
<dbReference type="InterPro" id="IPR002126">
    <property type="entry name" value="Cadherin-like_dom"/>
</dbReference>
<keyword evidence="8" id="KW-0325">Glycoprotein</keyword>
<evidence type="ECO:0000313" key="13">
    <source>
        <dbReference type="Proteomes" id="UP000828390"/>
    </source>
</evidence>
<dbReference type="GO" id="GO:0005886">
    <property type="term" value="C:plasma membrane"/>
    <property type="evidence" value="ECO:0007669"/>
    <property type="project" value="InterPro"/>
</dbReference>
<dbReference type="PRINTS" id="PR00205">
    <property type="entry name" value="CADHERIN"/>
</dbReference>
<dbReference type="Gene3D" id="2.60.40.60">
    <property type="entry name" value="Cadherins"/>
    <property type="match status" value="5"/>
</dbReference>
<reference evidence="12" key="1">
    <citation type="journal article" date="2019" name="bioRxiv">
        <title>The Genome of the Zebra Mussel, Dreissena polymorpha: A Resource for Invasive Species Research.</title>
        <authorList>
            <person name="McCartney M.A."/>
            <person name="Auch B."/>
            <person name="Kono T."/>
            <person name="Mallez S."/>
            <person name="Zhang Y."/>
            <person name="Obille A."/>
            <person name="Becker A."/>
            <person name="Abrahante J.E."/>
            <person name="Garbe J."/>
            <person name="Badalamenti J.P."/>
            <person name="Herman A."/>
            <person name="Mangelson H."/>
            <person name="Liachko I."/>
            <person name="Sullivan S."/>
            <person name="Sone E.D."/>
            <person name="Koren S."/>
            <person name="Silverstein K.A.T."/>
            <person name="Beckman K.B."/>
            <person name="Gohl D.M."/>
        </authorList>
    </citation>
    <scope>NUCLEOTIDE SEQUENCE</scope>
    <source>
        <strain evidence="12">Duluth1</strain>
        <tissue evidence="12">Whole animal</tissue>
    </source>
</reference>
<feature type="domain" description="Cadherin" evidence="11">
    <location>
        <begin position="8"/>
        <end position="60"/>
    </location>
</feature>
<dbReference type="Pfam" id="PF00028">
    <property type="entry name" value="Cadherin"/>
    <property type="match status" value="3"/>
</dbReference>
<keyword evidence="4 9" id="KW-0106">Calcium</keyword>
<feature type="domain" description="Cadherin" evidence="11">
    <location>
        <begin position="61"/>
        <end position="169"/>
    </location>
</feature>
<dbReference type="InterPro" id="IPR015919">
    <property type="entry name" value="Cadherin-like_sf"/>
</dbReference>
<keyword evidence="13" id="KW-1185">Reference proteome</keyword>
<evidence type="ECO:0000256" key="1">
    <source>
        <dbReference type="ARBA" id="ARBA00004370"/>
    </source>
</evidence>
<feature type="domain" description="Cadherin" evidence="11">
    <location>
        <begin position="279"/>
        <end position="387"/>
    </location>
</feature>
<evidence type="ECO:0000256" key="10">
    <source>
        <dbReference type="SAM" id="Phobius"/>
    </source>
</evidence>
<keyword evidence="5" id="KW-0130">Cell adhesion</keyword>
<dbReference type="GO" id="GO:0005509">
    <property type="term" value="F:calcium ion binding"/>
    <property type="evidence" value="ECO:0007669"/>
    <property type="project" value="UniProtKB-UniRule"/>
</dbReference>
<dbReference type="PROSITE" id="PS50268">
    <property type="entry name" value="CADHERIN_2"/>
    <property type="match status" value="5"/>
</dbReference>